<evidence type="ECO:0000313" key="1">
    <source>
        <dbReference type="EMBL" id="HIU59165.1"/>
    </source>
</evidence>
<dbReference type="SUPFAM" id="SSF48371">
    <property type="entry name" value="ARM repeat"/>
    <property type="match status" value="1"/>
</dbReference>
<dbReference type="CDD" id="cd06561">
    <property type="entry name" value="AlkD_like"/>
    <property type="match status" value="1"/>
</dbReference>
<dbReference type="InterPro" id="IPR014825">
    <property type="entry name" value="DNA_alkylation"/>
</dbReference>
<protein>
    <submittedName>
        <fullName evidence="1">DNA alkylation repair protein</fullName>
    </submittedName>
</protein>
<proteinExistence type="predicted"/>
<dbReference type="EMBL" id="DVMZ01000096">
    <property type="protein sequence ID" value="HIU59165.1"/>
    <property type="molecule type" value="Genomic_DNA"/>
</dbReference>
<dbReference type="InterPro" id="IPR016024">
    <property type="entry name" value="ARM-type_fold"/>
</dbReference>
<dbReference type="Pfam" id="PF08713">
    <property type="entry name" value="DNA_alkylation"/>
    <property type="match status" value="1"/>
</dbReference>
<sequence>MTYSEFLTMLAPYEEKEFAAFQQKIIMPKTKILGVRTPEMRRIAREFRKNPEELLSFPDEYYEVTFIKLAAVSLLPYEKFCRLVGRCLPLIDNWALCDSFKADCLKRHKQDFLPYLSDLFATGKEFYQRYVLVTLLGFYTEKTYLPVIEEYLSRADTEKYYVHMAAAWLEAEVLVKYYDYGVHILQSGILPPKTHDKAIQKARESFRLTKEQKGFLQSLKIKKRNG</sequence>
<reference evidence="1" key="2">
    <citation type="journal article" date="2021" name="PeerJ">
        <title>Extensive microbial diversity within the chicken gut microbiome revealed by metagenomics and culture.</title>
        <authorList>
            <person name="Gilroy R."/>
            <person name="Ravi A."/>
            <person name="Getino M."/>
            <person name="Pursley I."/>
            <person name="Horton D.L."/>
            <person name="Alikhan N.F."/>
            <person name="Baker D."/>
            <person name="Gharbi K."/>
            <person name="Hall N."/>
            <person name="Watson M."/>
            <person name="Adriaenssens E.M."/>
            <person name="Foster-Nyarko E."/>
            <person name="Jarju S."/>
            <person name="Secka A."/>
            <person name="Antonio M."/>
            <person name="Oren A."/>
            <person name="Chaudhuri R.R."/>
            <person name="La Ragione R."/>
            <person name="Hildebrand F."/>
            <person name="Pallen M.J."/>
        </authorList>
    </citation>
    <scope>NUCLEOTIDE SEQUENCE</scope>
    <source>
        <strain evidence="1">11687</strain>
    </source>
</reference>
<evidence type="ECO:0000313" key="2">
    <source>
        <dbReference type="Proteomes" id="UP000824081"/>
    </source>
</evidence>
<gene>
    <name evidence="1" type="ORF">IAC57_03585</name>
</gene>
<dbReference type="AlphaFoldDB" id="A0A9D1SGH7"/>
<reference evidence="1" key="1">
    <citation type="submission" date="2020-10" db="EMBL/GenBank/DDBJ databases">
        <authorList>
            <person name="Gilroy R."/>
        </authorList>
    </citation>
    <scope>NUCLEOTIDE SEQUENCE</scope>
    <source>
        <strain evidence="1">11687</strain>
    </source>
</reference>
<organism evidence="1 2">
    <name type="scientific">Candidatus Scatosoma pullistercoris</name>
    <dbReference type="NCBI Taxonomy" id="2840934"/>
    <lineage>
        <taxon>Bacteria</taxon>
        <taxon>Bacillati</taxon>
        <taxon>Bacillota</taxon>
        <taxon>Clostridia</taxon>
        <taxon>Candidatus Scatosoma</taxon>
    </lineage>
</organism>
<accession>A0A9D1SGH7</accession>
<dbReference type="Gene3D" id="1.25.10.90">
    <property type="match status" value="1"/>
</dbReference>
<dbReference type="Proteomes" id="UP000824081">
    <property type="component" value="Unassembled WGS sequence"/>
</dbReference>
<comment type="caution">
    <text evidence="1">The sequence shown here is derived from an EMBL/GenBank/DDBJ whole genome shotgun (WGS) entry which is preliminary data.</text>
</comment>
<name>A0A9D1SGH7_9FIRM</name>